<evidence type="ECO:0000313" key="3">
    <source>
        <dbReference type="Proteomes" id="UP000748531"/>
    </source>
</evidence>
<dbReference type="Proteomes" id="UP000748531">
    <property type="component" value="Unassembled WGS sequence"/>
</dbReference>
<keyword evidence="3" id="KW-1185">Reference proteome</keyword>
<dbReference type="SUPFAM" id="SSF57302">
    <property type="entry name" value="Snake toxin-like"/>
    <property type="match status" value="1"/>
</dbReference>
<dbReference type="OrthoDB" id="10011411at2759"/>
<feature type="signal peptide" evidence="1">
    <location>
        <begin position="1"/>
        <end position="21"/>
    </location>
</feature>
<accession>A0A8J4TK23</accession>
<organism evidence="2 3">
    <name type="scientific">Paragonimus heterotremus</name>
    <dbReference type="NCBI Taxonomy" id="100268"/>
    <lineage>
        <taxon>Eukaryota</taxon>
        <taxon>Metazoa</taxon>
        <taxon>Spiralia</taxon>
        <taxon>Lophotrochozoa</taxon>
        <taxon>Platyhelminthes</taxon>
        <taxon>Trematoda</taxon>
        <taxon>Digenea</taxon>
        <taxon>Plagiorchiida</taxon>
        <taxon>Troglotremata</taxon>
        <taxon>Troglotrematidae</taxon>
        <taxon>Paragonimus</taxon>
    </lineage>
</organism>
<evidence type="ECO:0000313" key="2">
    <source>
        <dbReference type="EMBL" id="KAF5406339.1"/>
    </source>
</evidence>
<keyword evidence="1" id="KW-0732">Signal</keyword>
<evidence type="ECO:0008006" key="4">
    <source>
        <dbReference type="Google" id="ProtNLM"/>
    </source>
</evidence>
<feature type="chain" id="PRO_5035267138" description="CD59-like protein" evidence="1">
    <location>
        <begin position="22"/>
        <end position="116"/>
    </location>
</feature>
<dbReference type="EMBL" id="LUCH01000031">
    <property type="protein sequence ID" value="KAF5406339.1"/>
    <property type="molecule type" value="Genomic_DNA"/>
</dbReference>
<sequence length="116" mass="13035">MHSKLPISVFVLIMVIAITGAVRNLKCYVCEPCIDGGILNKTATGCDWCEKKTIDGVVYRRCVQGECPTKLPDGLQSKYTYYCCQTDYCNEGARIGSWKTLWSLLIAFVIPLVRLY</sequence>
<evidence type="ECO:0000256" key="1">
    <source>
        <dbReference type="SAM" id="SignalP"/>
    </source>
</evidence>
<proteinExistence type="predicted"/>
<dbReference type="AlphaFoldDB" id="A0A8J4TK23"/>
<dbReference type="InterPro" id="IPR045860">
    <property type="entry name" value="Snake_toxin-like_sf"/>
</dbReference>
<name>A0A8J4TK23_9TREM</name>
<protein>
    <recommendedName>
        <fullName evidence="4">CD59-like protein</fullName>
    </recommendedName>
</protein>
<comment type="caution">
    <text evidence="2">The sequence shown here is derived from an EMBL/GenBank/DDBJ whole genome shotgun (WGS) entry which is preliminary data.</text>
</comment>
<reference evidence="2" key="1">
    <citation type="submission" date="2019-05" db="EMBL/GenBank/DDBJ databases">
        <title>Annotation for the trematode Paragonimus heterotremus.</title>
        <authorList>
            <person name="Choi Y.-J."/>
        </authorList>
    </citation>
    <scope>NUCLEOTIDE SEQUENCE</scope>
    <source>
        <strain evidence="2">LC</strain>
    </source>
</reference>
<gene>
    <name evidence="2" type="ORF">PHET_00140</name>
</gene>